<dbReference type="AlphaFoldDB" id="A0A4R5KKR5"/>
<evidence type="ECO:0000256" key="3">
    <source>
        <dbReference type="ARBA" id="ARBA00023136"/>
    </source>
</evidence>
<keyword evidence="9" id="KW-1185">Reference proteome</keyword>
<dbReference type="Gene3D" id="3.40.190.10">
    <property type="entry name" value="Periplasmic binding protein-like II"/>
    <property type="match status" value="2"/>
</dbReference>
<organism evidence="8 9">
    <name type="scientific">Paenibacillus piri</name>
    <dbReference type="NCBI Taxonomy" id="2547395"/>
    <lineage>
        <taxon>Bacteria</taxon>
        <taxon>Bacillati</taxon>
        <taxon>Bacillota</taxon>
        <taxon>Bacilli</taxon>
        <taxon>Bacillales</taxon>
        <taxon>Paenibacillaceae</taxon>
        <taxon>Paenibacillus</taxon>
    </lineage>
</organism>
<dbReference type="RefSeq" id="WP_133231939.1">
    <property type="nucleotide sequence ID" value="NZ_SMRT01000011.1"/>
</dbReference>
<keyword evidence="5" id="KW-0449">Lipoprotein</keyword>
<evidence type="ECO:0000256" key="6">
    <source>
        <dbReference type="SAM" id="MobiDB-lite"/>
    </source>
</evidence>
<evidence type="ECO:0000256" key="7">
    <source>
        <dbReference type="SAM" id="SignalP"/>
    </source>
</evidence>
<accession>A0A4R5KKR5</accession>
<name>A0A4R5KKR5_9BACL</name>
<evidence type="ECO:0000256" key="2">
    <source>
        <dbReference type="ARBA" id="ARBA00022729"/>
    </source>
</evidence>
<reference evidence="8 9" key="1">
    <citation type="submission" date="2019-03" db="EMBL/GenBank/DDBJ databases">
        <title>This is whole genome sequence of Paenibacillus sp MS74 strain.</title>
        <authorList>
            <person name="Trinh H.N."/>
        </authorList>
    </citation>
    <scope>NUCLEOTIDE SEQUENCE [LARGE SCALE GENOMIC DNA]</scope>
    <source>
        <strain evidence="8 9">MS74</strain>
    </source>
</reference>
<feature type="compositionally biased region" description="Low complexity" evidence="6">
    <location>
        <begin position="32"/>
        <end position="54"/>
    </location>
</feature>
<feature type="signal peptide" evidence="7">
    <location>
        <begin position="1"/>
        <end position="28"/>
    </location>
</feature>
<dbReference type="InterPro" id="IPR006059">
    <property type="entry name" value="SBP"/>
</dbReference>
<keyword evidence="4" id="KW-0564">Palmitate</keyword>
<sequence>MNKRLHQTTSIIMLIPALLLGACSGGGGGNGTSNNTAPPADNSAAANKNATAPAAPKPEPKSDATITVGASQNWIKDVDRKLAEEFTKESGIKIDFQVNPDDQYKNVMKTKLATGEAPDIMYLNSGITLSDYQPEKNFLDLTKEPWVAKQRDWAIQGSTVDGKIYGFNTWSADGWAMLYNTKLFADNGLTAPKSFDELLKVCDVLLKKGITPIYDNTKDTWHVGQWFASMSYAFQQEDPGIFKKLNENQAKFSDLKSAKQGLVDYKTLYDKGYFGKNSLSNEWTRGYDAMGSQKYAMILVYTTYQNEVAAKFPESNAKDWKMFPVPIGGNTGFTYGPGIVRVVNKGTKHVPEIQKYYEFLSREKNLKSFYEARTDLGEMSFKDMEVRPPSNAYKSVTEMAGQSQSLSLTNTTKFIDGDLMGKLMQDMLIGQLKPEQVLQKFDESRIKSFTVAK</sequence>
<evidence type="ECO:0000313" key="8">
    <source>
        <dbReference type="EMBL" id="TDF95107.1"/>
    </source>
</evidence>
<comment type="caution">
    <text evidence="8">The sequence shown here is derived from an EMBL/GenBank/DDBJ whole genome shotgun (WGS) entry which is preliminary data.</text>
</comment>
<evidence type="ECO:0000256" key="5">
    <source>
        <dbReference type="ARBA" id="ARBA00023288"/>
    </source>
</evidence>
<dbReference type="Pfam" id="PF01547">
    <property type="entry name" value="SBP_bac_1"/>
    <property type="match status" value="1"/>
</dbReference>
<dbReference type="InterPro" id="IPR050490">
    <property type="entry name" value="Bact_solute-bd_prot1"/>
</dbReference>
<evidence type="ECO:0000256" key="4">
    <source>
        <dbReference type="ARBA" id="ARBA00023139"/>
    </source>
</evidence>
<proteinExistence type="predicted"/>
<gene>
    <name evidence="8" type="ORF">E1757_21465</name>
</gene>
<evidence type="ECO:0000313" key="9">
    <source>
        <dbReference type="Proteomes" id="UP000295636"/>
    </source>
</evidence>
<keyword evidence="2 7" id="KW-0732">Signal</keyword>
<feature type="chain" id="PRO_5039562474" evidence="7">
    <location>
        <begin position="29"/>
        <end position="453"/>
    </location>
</feature>
<keyword evidence="1" id="KW-1003">Cell membrane</keyword>
<keyword evidence="3" id="KW-0472">Membrane</keyword>
<dbReference type="Proteomes" id="UP000295636">
    <property type="component" value="Unassembled WGS sequence"/>
</dbReference>
<dbReference type="PROSITE" id="PS51257">
    <property type="entry name" value="PROKAR_LIPOPROTEIN"/>
    <property type="match status" value="1"/>
</dbReference>
<dbReference type="EMBL" id="SMRT01000011">
    <property type="protein sequence ID" value="TDF95107.1"/>
    <property type="molecule type" value="Genomic_DNA"/>
</dbReference>
<dbReference type="PANTHER" id="PTHR43649">
    <property type="entry name" value="ARABINOSE-BINDING PROTEIN-RELATED"/>
    <property type="match status" value="1"/>
</dbReference>
<feature type="region of interest" description="Disordered" evidence="6">
    <location>
        <begin position="30"/>
        <end position="68"/>
    </location>
</feature>
<dbReference type="SUPFAM" id="SSF53850">
    <property type="entry name" value="Periplasmic binding protein-like II"/>
    <property type="match status" value="1"/>
</dbReference>
<evidence type="ECO:0000256" key="1">
    <source>
        <dbReference type="ARBA" id="ARBA00022475"/>
    </source>
</evidence>
<protein>
    <submittedName>
        <fullName evidence="8">Carbohydrate ABC transporter substrate-binding protein</fullName>
    </submittedName>
</protein>
<dbReference type="PANTHER" id="PTHR43649:SF33">
    <property type="entry name" value="POLYGALACTURONAN_RHAMNOGALACTURONAN-BINDING PROTEIN YTCQ"/>
    <property type="match status" value="1"/>
</dbReference>
<dbReference type="OrthoDB" id="9798191at2"/>